<feature type="compositionally biased region" description="Polar residues" evidence="1">
    <location>
        <begin position="204"/>
        <end position="215"/>
    </location>
</feature>
<proteinExistence type="predicted"/>
<name>A0A2J6R311_HYAVF</name>
<feature type="region of interest" description="Disordered" evidence="1">
    <location>
        <begin position="204"/>
        <end position="224"/>
    </location>
</feature>
<dbReference type="AlphaFoldDB" id="A0A2J6R311"/>
<dbReference type="Proteomes" id="UP000235786">
    <property type="component" value="Unassembled WGS sequence"/>
</dbReference>
<dbReference type="OrthoDB" id="4684492at2759"/>
<gene>
    <name evidence="2" type="ORF">L207DRAFT_589957</name>
</gene>
<keyword evidence="3" id="KW-1185">Reference proteome</keyword>
<sequence length="405" mass="48309">MALESLEIPCPRGRPPLLSRNEILSLDNRIVHQLHRQFQSDYKCDMSFNEFKGLCAYLWALLQWEYQIPASDFDSFVFEYARFKNLQDRNISLSYHQWFSEWKTESQNLTRSVLNEMALESMRDELPYTFELTSERLRIIAQKNNLTNQKSPEAHPRLDNQHRKVWRKMSYDSSLVESQGRRPEFTQIPIASSVDNPTLGSQGWNISFSQDNNNNDEMHSSERPWHSEKELRDCLGVRSRQEFLMWLKQHWVLDVYDEYCVSELDIRRRDEEMLFREGQSVPPARKRLSSTFLINTAVGALHCLRSRYSQYPVEKNNWMPEDHDIRFLTRIVQEGRRSGRWWEYRQQEQDTMFLCKIAYRLLCWLRYTHRISSATSQSTQAQRAVASEWHSQLSAARSLFLARRN</sequence>
<dbReference type="EMBL" id="KZ613957">
    <property type="protein sequence ID" value="PMD32875.1"/>
    <property type="molecule type" value="Genomic_DNA"/>
</dbReference>
<protein>
    <submittedName>
        <fullName evidence="2">Uncharacterized protein</fullName>
    </submittedName>
</protein>
<evidence type="ECO:0000256" key="1">
    <source>
        <dbReference type="SAM" id="MobiDB-lite"/>
    </source>
</evidence>
<accession>A0A2J6R311</accession>
<evidence type="ECO:0000313" key="3">
    <source>
        <dbReference type="Proteomes" id="UP000235786"/>
    </source>
</evidence>
<reference evidence="2 3" key="1">
    <citation type="submission" date="2016-04" db="EMBL/GenBank/DDBJ databases">
        <title>A degradative enzymes factory behind the ericoid mycorrhizal symbiosis.</title>
        <authorList>
            <consortium name="DOE Joint Genome Institute"/>
            <person name="Martino E."/>
            <person name="Morin E."/>
            <person name="Grelet G."/>
            <person name="Kuo A."/>
            <person name="Kohler A."/>
            <person name="Daghino S."/>
            <person name="Barry K."/>
            <person name="Choi C."/>
            <person name="Cichocki N."/>
            <person name="Clum A."/>
            <person name="Copeland A."/>
            <person name="Hainaut M."/>
            <person name="Haridas S."/>
            <person name="Labutti K."/>
            <person name="Lindquist E."/>
            <person name="Lipzen A."/>
            <person name="Khouja H.-R."/>
            <person name="Murat C."/>
            <person name="Ohm R."/>
            <person name="Olson A."/>
            <person name="Spatafora J."/>
            <person name="Veneault-Fourrey C."/>
            <person name="Henrissat B."/>
            <person name="Grigoriev I."/>
            <person name="Martin F."/>
            <person name="Perotto S."/>
        </authorList>
    </citation>
    <scope>NUCLEOTIDE SEQUENCE [LARGE SCALE GENOMIC DNA]</scope>
    <source>
        <strain evidence="2 3">F</strain>
    </source>
</reference>
<evidence type="ECO:0000313" key="2">
    <source>
        <dbReference type="EMBL" id="PMD32875.1"/>
    </source>
</evidence>
<organism evidence="2 3">
    <name type="scientific">Hyaloscypha variabilis (strain UAMH 11265 / GT02V1 / F)</name>
    <name type="common">Meliniomyces variabilis</name>
    <dbReference type="NCBI Taxonomy" id="1149755"/>
    <lineage>
        <taxon>Eukaryota</taxon>
        <taxon>Fungi</taxon>
        <taxon>Dikarya</taxon>
        <taxon>Ascomycota</taxon>
        <taxon>Pezizomycotina</taxon>
        <taxon>Leotiomycetes</taxon>
        <taxon>Helotiales</taxon>
        <taxon>Hyaloscyphaceae</taxon>
        <taxon>Hyaloscypha</taxon>
        <taxon>Hyaloscypha variabilis</taxon>
    </lineage>
</organism>